<comment type="caution">
    <text evidence="3">The sequence shown here is derived from an EMBL/GenBank/DDBJ whole genome shotgun (WGS) entry which is preliminary data.</text>
</comment>
<gene>
    <name evidence="3" type="ORF">FEA48_00845</name>
</gene>
<reference evidence="4" key="2">
    <citation type="submission" date="2019-06" db="EMBL/GenBank/DDBJ databases">
        <title>AzeR, a transcriptional regulator that responds to azelaic acid in Pseudomonas nitroreducens.</title>
        <authorList>
            <person name="Bez C."/>
            <person name="Javvadi S.G."/>
            <person name="Bertani I."/>
            <person name="Devescovi G."/>
            <person name="Studholme D.J."/>
            <person name="Geller A."/>
            <person name="Levy A."/>
            <person name="Venturi V."/>
        </authorList>
    </citation>
    <scope>NUCLEOTIDE SEQUENCE [LARGE SCALE GENOMIC DNA]</scope>
    <source>
        <strain evidence="4">DSM 9128</strain>
    </source>
</reference>
<protein>
    <submittedName>
        <fullName evidence="3">Heavy-metal-associated domain-containing protein</fullName>
    </submittedName>
</protein>
<evidence type="ECO:0000259" key="2">
    <source>
        <dbReference type="PROSITE" id="PS50846"/>
    </source>
</evidence>
<dbReference type="Pfam" id="PF00403">
    <property type="entry name" value="HMA"/>
    <property type="match status" value="1"/>
</dbReference>
<dbReference type="InterPro" id="IPR017969">
    <property type="entry name" value="Heavy-metal-associated_CS"/>
</dbReference>
<dbReference type="EMBL" id="VASG01000001">
    <property type="protein sequence ID" value="TLP77773.1"/>
    <property type="molecule type" value="Genomic_DNA"/>
</dbReference>
<accession>A0A5R9AGP7</accession>
<dbReference type="Proteomes" id="UP000307510">
    <property type="component" value="Unassembled WGS sequence"/>
</dbReference>
<dbReference type="PROSITE" id="PS50846">
    <property type="entry name" value="HMA_2"/>
    <property type="match status" value="1"/>
</dbReference>
<dbReference type="RefSeq" id="WP_081517296.1">
    <property type="nucleotide sequence ID" value="NZ_JALJXP010000008.1"/>
</dbReference>
<name>A0A5R9AGP7_PSENT</name>
<dbReference type="Gene3D" id="3.30.70.100">
    <property type="match status" value="1"/>
</dbReference>
<keyword evidence="1" id="KW-0479">Metal-binding</keyword>
<dbReference type="CDD" id="cd00371">
    <property type="entry name" value="HMA"/>
    <property type="match status" value="1"/>
</dbReference>
<evidence type="ECO:0000313" key="4">
    <source>
        <dbReference type="Proteomes" id="UP000307510"/>
    </source>
</evidence>
<reference evidence="3 4" key="1">
    <citation type="submission" date="2019-05" db="EMBL/GenBank/DDBJ databases">
        <authorList>
            <person name="Moore K."/>
            <person name="O'Neill P."/>
            <person name="Farbos A."/>
            <person name="Studholme D.J."/>
        </authorList>
    </citation>
    <scope>NUCLEOTIDE SEQUENCE [LARGE SCALE GENOMIC DNA]</scope>
    <source>
        <strain evidence="3 4">DSM 9128</strain>
    </source>
</reference>
<evidence type="ECO:0000313" key="3">
    <source>
        <dbReference type="EMBL" id="TLP77773.1"/>
    </source>
</evidence>
<dbReference type="AlphaFoldDB" id="A0A5R9AGP7"/>
<organism evidence="3 4">
    <name type="scientific">Pseudomonas nitroreducens</name>
    <dbReference type="NCBI Taxonomy" id="46680"/>
    <lineage>
        <taxon>Bacteria</taxon>
        <taxon>Pseudomonadati</taxon>
        <taxon>Pseudomonadota</taxon>
        <taxon>Gammaproteobacteria</taxon>
        <taxon>Pseudomonadales</taxon>
        <taxon>Pseudomonadaceae</taxon>
        <taxon>Pseudomonas</taxon>
    </lineage>
</organism>
<dbReference type="PROSITE" id="PS01047">
    <property type="entry name" value="HMA_1"/>
    <property type="match status" value="1"/>
</dbReference>
<feature type="domain" description="HMA" evidence="2">
    <location>
        <begin position="1"/>
        <end position="63"/>
    </location>
</feature>
<dbReference type="InterPro" id="IPR036163">
    <property type="entry name" value="HMA_dom_sf"/>
</dbReference>
<dbReference type="GO" id="GO:0046872">
    <property type="term" value="F:metal ion binding"/>
    <property type="evidence" value="ECO:0007669"/>
    <property type="project" value="UniProtKB-KW"/>
</dbReference>
<dbReference type="SUPFAM" id="SSF55008">
    <property type="entry name" value="HMA, heavy metal-associated domain"/>
    <property type="match status" value="1"/>
</dbReference>
<sequence>MHTFNVKGMSCGHCVRAITQAVQALDAAADVQVDLGAGEVRVASRLDEPAILAAIREEGYEAEAA</sequence>
<proteinExistence type="predicted"/>
<evidence type="ECO:0000256" key="1">
    <source>
        <dbReference type="ARBA" id="ARBA00022723"/>
    </source>
</evidence>
<dbReference type="InterPro" id="IPR006121">
    <property type="entry name" value="HMA_dom"/>
</dbReference>